<dbReference type="Proteomes" id="UP000058857">
    <property type="component" value="Chromosome 1"/>
</dbReference>
<dbReference type="EMBL" id="CP012029">
    <property type="protein sequence ID" value="ALO25650.1"/>
    <property type="molecule type" value="Genomic_DNA"/>
</dbReference>
<dbReference type="PATRIC" id="fig|280505.15.peg.1326"/>
<organism evidence="1">
    <name type="scientific">Leptospira borgpetersenii serovar Ballum</name>
    <dbReference type="NCBI Taxonomy" id="280505"/>
    <lineage>
        <taxon>Bacteria</taxon>
        <taxon>Pseudomonadati</taxon>
        <taxon>Spirochaetota</taxon>
        <taxon>Spirochaetia</taxon>
        <taxon>Leptospirales</taxon>
        <taxon>Leptospiraceae</taxon>
        <taxon>Leptospira</taxon>
    </lineage>
</organism>
<accession>A0A0S2IPU4</accession>
<name>A0A0S2IPU4_LEPBO</name>
<dbReference type="AlphaFoldDB" id="A0A0S2IPU4"/>
<gene>
    <name evidence="1" type="ORF">LBBP_01359</name>
</gene>
<reference evidence="1 2" key="1">
    <citation type="journal article" date="2015" name="PLoS Negl. Trop. Dis.">
        <title>Distribution of Plasmids in Distinct Leptospira Pathogenic Species.</title>
        <authorList>
            <person name="Wang Y."/>
            <person name="Zhuang X."/>
            <person name="Zhong Y."/>
            <person name="Zhang C."/>
            <person name="Zhang Y."/>
            <person name="Zeng L."/>
            <person name="Zhu Y."/>
            <person name="He P."/>
            <person name="Dong K."/>
            <person name="Pal U."/>
            <person name="Guo X."/>
            <person name="Qin J."/>
        </authorList>
    </citation>
    <scope>NUCLEOTIDE SEQUENCE [LARGE SCALE GENOMIC DNA]</scope>
    <source>
        <strain evidence="1 2">56604</strain>
    </source>
</reference>
<sequence>MWITTFSVPNSKVTFEVCTPNVIGRLYIGKWKKTFRSFFPTTYFTN</sequence>
<evidence type="ECO:0000313" key="1">
    <source>
        <dbReference type="EMBL" id="ALO25650.1"/>
    </source>
</evidence>
<protein>
    <submittedName>
        <fullName evidence="1">Uncharacterized protein</fullName>
    </submittedName>
</protein>
<evidence type="ECO:0000313" key="2">
    <source>
        <dbReference type="Proteomes" id="UP000058857"/>
    </source>
</evidence>
<proteinExistence type="predicted"/>